<evidence type="ECO:0000256" key="4">
    <source>
        <dbReference type="ARBA" id="ARBA00022617"/>
    </source>
</evidence>
<feature type="non-terminal residue" evidence="11">
    <location>
        <position position="318"/>
    </location>
</feature>
<proteinExistence type="inferred from homology"/>
<dbReference type="InterPro" id="IPR050364">
    <property type="entry name" value="Cytochrome_P450_fung"/>
</dbReference>
<organism evidence="11 12">
    <name type="scientific">Hydnomerulius pinastri MD-312</name>
    <dbReference type="NCBI Taxonomy" id="994086"/>
    <lineage>
        <taxon>Eukaryota</taxon>
        <taxon>Fungi</taxon>
        <taxon>Dikarya</taxon>
        <taxon>Basidiomycota</taxon>
        <taxon>Agaricomycotina</taxon>
        <taxon>Agaricomycetes</taxon>
        <taxon>Agaricomycetidae</taxon>
        <taxon>Boletales</taxon>
        <taxon>Boletales incertae sedis</taxon>
        <taxon>Leucogyrophana</taxon>
    </lineage>
</organism>
<dbReference type="Gene3D" id="1.10.630.10">
    <property type="entry name" value="Cytochrome P450"/>
    <property type="match status" value="1"/>
</dbReference>
<keyword evidence="5 9" id="KW-0479">Metal-binding</keyword>
<dbReference type="InterPro" id="IPR002401">
    <property type="entry name" value="Cyt_P450_E_grp-I"/>
</dbReference>
<keyword evidence="7 9" id="KW-0408">Iron</keyword>
<comment type="similarity">
    <text evidence="3 10">Belongs to the cytochrome P450 family.</text>
</comment>
<evidence type="ECO:0000256" key="2">
    <source>
        <dbReference type="ARBA" id="ARBA00005179"/>
    </source>
</evidence>
<dbReference type="GO" id="GO:0016705">
    <property type="term" value="F:oxidoreductase activity, acting on paired donors, with incorporation or reduction of molecular oxygen"/>
    <property type="evidence" value="ECO:0007669"/>
    <property type="project" value="InterPro"/>
</dbReference>
<gene>
    <name evidence="11" type="ORF">HYDPIDRAFT_59396</name>
</gene>
<evidence type="ECO:0000256" key="9">
    <source>
        <dbReference type="PIRSR" id="PIRSR602401-1"/>
    </source>
</evidence>
<dbReference type="InterPro" id="IPR036396">
    <property type="entry name" value="Cyt_P450_sf"/>
</dbReference>
<dbReference type="EMBL" id="KN839849">
    <property type="protein sequence ID" value="KIJ63854.1"/>
    <property type="molecule type" value="Genomic_DNA"/>
</dbReference>
<dbReference type="GO" id="GO:0020037">
    <property type="term" value="F:heme binding"/>
    <property type="evidence" value="ECO:0007669"/>
    <property type="project" value="InterPro"/>
</dbReference>
<evidence type="ECO:0000256" key="5">
    <source>
        <dbReference type="ARBA" id="ARBA00022723"/>
    </source>
</evidence>
<evidence type="ECO:0000313" key="11">
    <source>
        <dbReference type="EMBL" id="KIJ63854.1"/>
    </source>
</evidence>
<evidence type="ECO:0008006" key="13">
    <source>
        <dbReference type="Google" id="ProtNLM"/>
    </source>
</evidence>
<sequence length="318" mass="35646">LLLGKLLRSPDNFVHHLKSLAAAVIMMIAYGHQIDPQGDKYVKLAEEVRDSGAGPPGTYLVDMLPALKYVPEWFPGAYFKRRARWGKGLALQMRSEPHAMVKTKMATGNAVPCMTSKLVDALSASPEADRDELIMNCTGTVYGAGADTTVAALTNFFLAMILYPGVQQKAQREIDSVIEKDRLPEFSDRASLPFIDCIVKETLRWKPVTPLGVPHSTTENDVYRDMFIPKDATVIPNLWAMLHDPEVYHNPEEFNPERYLPTETRDACPDPSRVMWGFGRRICPGRHLADSSLWMAMVSVLWAFNLEKPRDSQGNVIE</sequence>
<dbReference type="PANTHER" id="PTHR46300:SF7">
    <property type="entry name" value="P450, PUTATIVE (EUROFUNG)-RELATED"/>
    <property type="match status" value="1"/>
</dbReference>
<accession>A0A0C9VE74</accession>
<evidence type="ECO:0000256" key="7">
    <source>
        <dbReference type="ARBA" id="ARBA00023004"/>
    </source>
</evidence>
<feature type="binding site" description="axial binding residue" evidence="9">
    <location>
        <position position="283"/>
    </location>
    <ligand>
        <name>heme</name>
        <dbReference type="ChEBI" id="CHEBI:30413"/>
    </ligand>
    <ligandPart>
        <name>Fe</name>
        <dbReference type="ChEBI" id="CHEBI:18248"/>
    </ligandPart>
</feature>
<evidence type="ECO:0000313" key="12">
    <source>
        <dbReference type="Proteomes" id="UP000053820"/>
    </source>
</evidence>
<dbReference type="Pfam" id="PF00067">
    <property type="entry name" value="p450"/>
    <property type="match status" value="1"/>
</dbReference>
<dbReference type="HOGENOM" id="CLU_001570_2_0_1"/>
<dbReference type="InterPro" id="IPR001128">
    <property type="entry name" value="Cyt_P450"/>
</dbReference>
<feature type="non-terminal residue" evidence="11">
    <location>
        <position position="1"/>
    </location>
</feature>
<dbReference type="SUPFAM" id="SSF48264">
    <property type="entry name" value="Cytochrome P450"/>
    <property type="match status" value="1"/>
</dbReference>
<keyword evidence="8 10" id="KW-0503">Monooxygenase</keyword>
<dbReference type="InterPro" id="IPR017972">
    <property type="entry name" value="Cyt_P450_CS"/>
</dbReference>
<comment type="pathway">
    <text evidence="2">Secondary metabolite biosynthesis.</text>
</comment>
<dbReference type="PANTHER" id="PTHR46300">
    <property type="entry name" value="P450, PUTATIVE (EUROFUNG)-RELATED-RELATED"/>
    <property type="match status" value="1"/>
</dbReference>
<dbReference type="AlphaFoldDB" id="A0A0C9VE74"/>
<dbReference type="CDD" id="cd11065">
    <property type="entry name" value="CYP64-like"/>
    <property type="match status" value="1"/>
</dbReference>
<comment type="cofactor">
    <cofactor evidence="1 9">
        <name>heme</name>
        <dbReference type="ChEBI" id="CHEBI:30413"/>
    </cofactor>
</comment>
<evidence type="ECO:0000256" key="3">
    <source>
        <dbReference type="ARBA" id="ARBA00010617"/>
    </source>
</evidence>
<dbReference type="Proteomes" id="UP000053820">
    <property type="component" value="Unassembled WGS sequence"/>
</dbReference>
<protein>
    <recommendedName>
        <fullName evidence="13">Cytochrome P450</fullName>
    </recommendedName>
</protein>
<evidence type="ECO:0000256" key="8">
    <source>
        <dbReference type="ARBA" id="ARBA00023033"/>
    </source>
</evidence>
<evidence type="ECO:0000256" key="1">
    <source>
        <dbReference type="ARBA" id="ARBA00001971"/>
    </source>
</evidence>
<keyword evidence="12" id="KW-1185">Reference proteome</keyword>
<keyword evidence="6 10" id="KW-0560">Oxidoreductase</keyword>
<dbReference type="PRINTS" id="PR00385">
    <property type="entry name" value="P450"/>
</dbReference>
<dbReference type="GO" id="GO:0005506">
    <property type="term" value="F:iron ion binding"/>
    <property type="evidence" value="ECO:0007669"/>
    <property type="project" value="InterPro"/>
</dbReference>
<dbReference type="PROSITE" id="PS00086">
    <property type="entry name" value="CYTOCHROME_P450"/>
    <property type="match status" value="1"/>
</dbReference>
<dbReference type="PRINTS" id="PR00463">
    <property type="entry name" value="EP450I"/>
</dbReference>
<keyword evidence="4 9" id="KW-0349">Heme</keyword>
<dbReference type="GO" id="GO:0004497">
    <property type="term" value="F:monooxygenase activity"/>
    <property type="evidence" value="ECO:0007669"/>
    <property type="project" value="UniProtKB-KW"/>
</dbReference>
<evidence type="ECO:0000256" key="6">
    <source>
        <dbReference type="ARBA" id="ARBA00023002"/>
    </source>
</evidence>
<name>A0A0C9VE74_9AGAM</name>
<dbReference type="OrthoDB" id="2789670at2759"/>
<evidence type="ECO:0000256" key="10">
    <source>
        <dbReference type="RuleBase" id="RU000461"/>
    </source>
</evidence>
<reference evidence="11 12" key="1">
    <citation type="submission" date="2014-04" db="EMBL/GenBank/DDBJ databases">
        <title>Evolutionary Origins and Diversification of the Mycorrhizal Mutualists.</title>
        <authorList>
            <consortium name="DOE Joint Genome Institute"/>
            <consortium name="Mycorrhizal Genomics Consortium"/>
            <person name="Kohler A."/>
            <person name="Kuo A."/>
            <person name="Nagy L.G."/>
            <person name="Floudas D."/>
            <person name="Copeland A."/>
            <person name="Barry K.W."/>
            <person name="Cichocki N."/>
            <person name="Veneault-Fourrey C."/>
            <person name="LaButti K."/>
            <person name="Lindquist E.A."/>
            <person name="Lipzen A."/>
            <person name="Lundell T."/>
            <person name="Morin E."/>
            <person name="Murat C."/>
            <person name="Riley R."/>
            <person name="Ohm R."/>
            <person name="Sun H."/>
            <person name="Tunlid A."/>
            <person name="Henrissat B."/>
            <person name="Grigoriev I.V."/>
            <person name="Hibbett D.S."/>
            <person name="Martin F."/>
        </authorList>
    </citation>
    <scope>NUCLEOTIDE SEQUENCE [LARGE SCALE GENOMIC DNA]</scope>
    <source>
        <strain evidence="11 12">MD-312</strain>
    </source>
</reference>